<dbReference type="InParanoid" id="A0A6J3R8P1"/>
<gene>
    <name evidence="3" type="primary">LOC109549788</name>
</gene>
<dbReference type="AlphaFoldDB" id="A0A6J3R8P1"/>
<dbReference type="Proteomes" id="UP000245320">
    <property type="component" value="Chromosome 4"/>
</dbReference>
<evidence type="ECO:0000256" key="1">
    <source>
        <dbReference type="SAM" id="MobiDB-lite"/>
    </source>
</evidence>
<dbReference type="RefSeq" id="XP_033711225.1">
    <property type="nucleotide sequence ID" value="XM_033855334.1"/>
</dbReference>
<reference evidence="3" key="1">
    <citation type="submission" date="2025-08" db="UniProtKB">
        <authorList>
            <consortium name="RefSeq"/>
        </authorList>
    </citation>
    <scope>IDENTIFICATION</scope>
    <source>
        <tissue evidence="3">Spleen</tissue>
    </source>
</reference>
<name>A0A6J3R8P1_TURTR</name>
<sequence length="219" mass="24266">MEGSTAHETRVLLYAFMTLTALRSCFDIFVCLLPSKCKRHRSGLHVLITTISSRRYSDQILDGREAYLCLPNRMMIVTKDINHRYWVIMEASSLGLPPTFPLPPENHPALGRSCEKPLPAASPEPLGPSSPAAASSVNLTSFFLRLQFVVSSGGGAVATRSVLSLCDSGQAEEKKRKGKTDLPQEMLSQMPLQHFPSHFIVQNGTTCTPPKGLWWPRWT</sequence>
<protein>
    <submittedName>
        <fullName evidence="3">Uncharacterized protein LOC109549788</fullName>
    </submittedName>
</protein>
<keyword evidence="2" id="KW-1185">Reference proteome</keyword>
<organism evidence="2 3">
    <name type="scientific">Tursiops truncatus</name>
    <name type="common">Atlantic bottle-nosed dolphin</name>
    <name type="synonym">Delphinus truncatus</name>
    <dbReference type="NCBI Taxonomy" id="9739"/>
    <lineage>
        <taxon>Eukaryota</taxon>
        <taxon>Metazoa</taxon>
        <taxon>Chordata</taxon>
        <taxon>Craniata</taxon>
        <taxon>Vertebrata</taxon>
        <taxon>Euteleostomi</taxon>
        <taxon>Mammalia</taxon>
        <taxon>Eutheria</taxon>
        <taxon>Laurasiatheria</taxon>
        <taxon>Artiodactyla</taxon>
        <taxon>Whippomorpha</taxon>
        <taxon>Cetacea</taxon>
        <taxon>Odontoceti</taxon>
        <taxon>Delphinidae</taxon>
        <taxon>Tursiops</taxon>
    </lineage>
</organism>
<evidence type="ECO:0000313" key="2">
    <source>
        <dbReference type="Proteomes" id="UP000245320"/>
    </source>
</evidence>
<dbReference type="GeneID" id="109549788"/>
<feature type="region of interest" description="Disordered" evidence="1">
    <location>
        <begin position="106"/>
        <end position="130"/>
    </location>
</feature>
<proteinExistence type="predicted"/>
<accession>A0A6J3R8P1</accession>
<evidence type="ECO:0000313" key="3">
    <source>
        <dbReference type="RefSeq" id="XP_033711225.1"/>
    </source>
</evidence>